<accession>A0A1D6LN15</accession>
<sequence>MIVPIFPEKTNETNIKSKSLPIIFDLLIFYFIGFALFWLEAFLSMWVIQVKLLPTASLFIRLDTFSWL</sequence>
<proteinExistence type="predicted"/>
<dbReference type="EMBL" id="CM000782">
    <property type="protein sequence ID" value="AQK80958.1"/>
    <property type="molecule type" value="Genomic_DNA"/>
</dbReference>
<dbReference type="AlphaFoldDB" id="A0A1D6LN15"/>
<evidence type="ECO:0000313" key="1">
    <source>
        <dbReference type="EMBL" id="AQK80958.1"/>
    </source>
</evidence>
<protein>
    <submittedName>
        <fullName evidence="1">Uncharacterized protein</fullName>
    </submittedName>
</protein>
<reference evidence="1" key="1">
    <citation type="submission" date="2015-12" db="EMBL/GenBank/DDBJ databases">
        <title>Update maize B73 reference genome by single molecule sequencing technologies.</title>
        <authorList>
            <consortium name="Maize Genome Sequencing Project"/>
            <person name="Ware D."/>
        </authorList>
    </citation>
    <scope>NUCLEOTIDE SEQUENCE</scope>
    <source>
        <tissue evidence="1">Seedling</tissue>
    </source>
</reference>
<organism evidence="1">
    <name type="scientific">Zea mays</name>
    <name type="common">Maize</name>
    <dbReference type="NCBI Taxonomy" id="4577"/>
    <lineage>
        <taxon>Eukaryota</taxon>
        <taxon>Viridiplantae</taxon>
        <taxon>Streptophyta</taxon>
        <taxon>Embryophyta</taxon>
        <taxon>Tracheophyta</taxon>
        <taxon>Spermatophyta</taxon>
        <taxon>Magnoliopsida</taxon>
        <taxon>Liliopsida</taxon>
        <taxon>Poales</taxon>
        <taxon>Poaceae</taxon>
        <taxon>PACMAD clade</taxon>
        <taxon>Panicoideae</taxon>
        <taxon>Andropogonodae</taxon>
        <taxon>Andropogoneae</taxon>
        <taxon>Tripsacinae</taxon>
        <taxon>Zea</taxon>
    </lineage>
</organism>
<name>A0A1D6LN15_MAIZE</name>
<gene>
    <name evidence="1" type="ORF">ZEAMMB73_Zm00001d036420</name>
</gene>